<sequence length="311" mass="35317">MFIKWSAGFFAGMLLLAAGAGSAFARDPVYIKDLRQLLQGQQEWIKVHVAEYLVWSGAAVNEVYRIFREEDRLYAAVPKYRIGIWRVLAQASRSKKERARWVRKIAAVYRDTTAPDRLHAIETLSKLRYPVLPEATVNKLLREEHTSPMQVYELWNATGFSAPGNNRAKDRLVTLLLQQLAENDHAAVPVIAYVLRFLHVLEASRWDQVRHAADLLPTDPAIHAALLTTLWIAAPAERSAEAEAAWSRLFRKRDEKEMWPYLLAGLALKGTKAGREWLLQQYPLLSNSRLAGYNADVHAAAAYALLKMEPY</sequence>
<name>A0A1G6Y136_NIADE</name>
<dbReference type="AlphaFoldDB" id="A0A1G6Y136"/>
<dbReference type="EMBL" id="FMZO01000014">
    <property type="protein sequence ID" value="SDD84030.1"/>
    <property type="molecule type" value="Genomic_DNA"/>
</dbReference>
<keyword evidence="3" id="KW-1185">Reference proteome</keyword>
<gene>
    <name evidence="2" type="ORF">SAMN04487894_11495</name>
</gene>
<organism evidence="2 3">
    <name type="scientific">Niabella drilacis (strain DSM 25811 / CCM 8410 / CCUG 62505 / LMG 26954 / E90)</name>
    <dbReference type="NCBI Taxonomy" id="1285928"/>
    <lineage>
        <taxon>Bacteria</taxon>
        <taxon>Pseudomonadati</taxon>
        <taxon>Bacteroidota</taxon>
        <taxon>Chitinophagia</taxon>
        <taxon>Chitinophagales</taxon>
        <taxon>Chitinophagaceae</taxon>
        <taxon>Niabella</taxon>
    </lineage>
</organism>
<evidence type="ECO:0000313" key="3">
    <source>
        <dbReference type="Proteomes" id="UP000198757"/>
    </source>
</evidence>
<dbReference type="RefSeq" id="WP_090392071.1">
    <property type="nucleotide sequence ID" value="NZ_FMZO01000014.1"/>
</dbReference>
<feature type="signal peptide" evidence="1">
    <location>
        <begin position="1"/>
        <end position="25"/>
    </location>
</feature>
<reference evidence="3" key="1">
    <citation type="submission" date="2016-10" db="EMBL/GenBank/DDBJ databases">
        <authorList>
            <person name="Varghese N."/>
            <person name="Submissions S."/>
        </authorList>
    </citation>
    <scope>NUCLEOTIDE SEQUENCE [LARGE SCALE GENOMIC DNA]</scope>
    <source>
        <strain evidence="3">DSM 25811 / CCM 8410 / LMG 26954 / E90</strain>
    </source>
</reference>
<evidence type="ECO:0000256" key="1">
    <source>
        <dbReference type="SAM" id="SignalP"/>
    </source>
</evidence>
<feature type="chain" id="PRO_5011466308" evidence="1">
    <location>
        <begin position="26"/>
        <end position="311"/>
    </location>
</feature>
<accession>A0A1G6Y136</accession>
<proteinExistence type="predicted"/>
<keyword evidence="1" id="KW-0732">Signal</keyword>
<protein>
    <submittedName>
        <fullName evidence="2">Solute:Na+ symporter, SSS family</fullName>
    </submittedName>
</protein>
<dbReference type="STRING" id="1285928.SAMN04487894_11495"/>
<dbReference type="Proteomes" id="UP000198757">
    <property type="component" value="Unassembled WGS sequence"/>
</dbReference>
<evidence type="ECO:0000313" key="2">
    <source>
        <dbReference type="EMBL" id="SDD84030.1"/>
    </source>
</evidence>